<evidence type="ECO:0000256" key="3">
    <source>
        <dbReference type="ARBA" id="ARBA00012257"/>
    </source>
</evidence>
<reference evidence="8 9" key="1">
    <citation type="submission" date="2019-03" db="EMBL/GenBank/DDBJ databases">
        <title>Genomic Encyclopedia of Archaeal and Bacterial Type Strains, Phase II (KMG-II): from individual species to whole genera.</title>
        <authorList>
            <person name="Goeker M."/>
        </authorList>
    </citation>
    <scope>NUCLEOTIDE SEQUENCE [LARGE SCALE GENOMIC DNA]</scope>
    <source>
        <strain evidence="8 9">DSM 27697</strain>
    </source>
</reference>
<comment type="pathway">
    <text evidence="2">Purine metabolism; urate degradation; (S)-allantoin from urate: step 3/3.</text>
</comment>
<protein>
    <recommendedName>
        <fullName evidence="3">2-oxo-4-hydroxy-4-carboxy-5-ureidoimidazoline decarboxylase</fullName>
        <ecNumber evidence="3">4.1.1.97</ecNumber>
    </recommendedName>
</protein>
<dbReference type="Proteomes" id="UP000294546">
    <property type="component" value="Unassembled WGS sequence"/>
</dbReference>
<keyword evidence="4" id="KW-0659">Purine metabolism</keyword>
<keyword evidence="5" id="KW-0210">Decarboxylase</keyword>
<evidence type="ECO:0000256" key="1">
    <source>
        <dbReference type="ARBA" id="ARBA00001163"/>
    </source>
</evidence>
<dbReference type="OrthoDB" id="9800909at2"/>
<proteinExistence type="predicted"/>
<feature type="domain" description="Oxo-4-hydroxy-4-carboxy-5-ureidoimidazoline decarboxylase" evidence="7">
    <location>
        <begin position="7"/>
        <end position="163"/>
    </location>
</feature>
<dbReference type="PANTHER" id="PTHR43466">
    <property type="entry name" value="2-OXO-4-HYDROXY-4-CARBOXY-5-UREIDOIMIDAZOLINE DECARBOXYLASE-RELATED"/>
    <property type="match status" value="1"/>
</dbReference>
<dbReference type="EMBL" id="SMFU01000007">
    <property type="protein sequence ID" value="TCK09247.1"/>
    <property type="molecule type" value="Genomic_DNA"/>
</dbReference>
<dbReference type="SUPFAM" id="SSF158694">
    <property type="entry name" value="UraD-Like"/>
    <property type="match status" value="1"/>
</dbReference>
<comment type="catalytic activity">
    <reaction evidence="1">
        <text>5-hydroxy-2-oxo-4-ureido-2,5-dihydro-1H-imidazole-5-carboxylate + H(+) = (S)-allantoin + CO2</text>
        <dbReference type="Rhea" id="RHEA:26301"/>
        <dbReference type="ChEBI" id="CHEBI:15378"/>
        <dbReference type="ChEBI" id="CHEBI:15678"/>
        <dbReference type="ChEBI" id="CHEBI:16526"/>
        <dbReference type="ChEBI" id="CHEBI:58639"/>
        <dbReference type="EC" id="4.1.1.97"/>
    </reaction>
</comment>
<evidence type="ECO:0000313" key="9">
    <source>
        <dbReference type="Proteomes" id="UP000294546"/>
    </source>
</evidence>
<evidence type="ECO:0000256" key="4">
    <source>
        <dbReference type="ARBA" id="ARBA00022631"/>
    </source>
</evidence>
<dbReference type="EC" id="4.1.1.97" evidence="3"/>
<name>A0A4R1GL55_9GAMM</name>
<dbReference type="InterPro" id="IPR017595">
    <property type="entry name" value="OHCU_decarboxylase-2"/>
</dbReference>
<dbReference type="GO" id="GO:0051997">
    <property type="term" value="F:2-oxo-4-hydroxy-4-carboxy-5-ureidoimidazoline decarboxylase activity"/>
    <property type="evidence" value="ECO:0007669"/>
    <property type="project" value="UniProtKB-EC"/>
</dbReference>
<evidence type="ECO:0000259" key="7">
    <source>
        <dbReference type="Pfam" id="PF09349"/>
    </source>
</evidence>
<dbReference type="NCBIfam" id="TIGR03180">
    <property type="entry name" value="UraD_2"/>
    <property type="match status" value="1"/>
</dbReference>
<dbReference type="InterPro" id="IPR036778">
    <property type="entry name" value="OHCU_decarboxylase_sf"/>
</dbReference>
<dbReference type="GO" id="GO:0006144">
    <property type="term" value="P:purine nucleobase metabolic process"/>
    <property type="evidence" value="ECO:0007669"/>
    <property type="project" value="UniProtKB-KW"/>
</dbReference>
<dbReference type="AlphaFoldDB" id="A0A4R1GL55"/>
<dbReference type="Pfam" id="PF09349">
    <property type="entry name" value="OHCU_decarbox"/>
    <property type="match status" value="1"/>
</dbReference>
<keyword evidence="9" id="KW-1185">Reference proteome</keyword>
<dbReference type="InterPro" id="IPR018020">
    <property type="entry name" value="OHCU_decarboxylase"/>
</dbReference>
<evidence type="ECO:0000256" key="2">
    <source>
        <dbReference type="ARBA" id="ARBA00004754"/>
    </source>
</evidence>
<sequence>MKLETFNQLPAAECENALGQCCVATRWIEQMLEARPFADAEALFETAERVWAGLSMPDYLEAFEGHPKIGDVSSLKKKYASTKQLAAGEQSGASMAGDEVLQALANGNTEYEQRFGFIFIVCATGKSAEEMLALLQARLGNDLMTELNIAAGEQAKITRLRLEKMLAEQE</sequence>
<organism evidence="8 9">
    <name type="scientific">Marinobacterium mangrovicola</name>
    <dbReference type="NCBI Taxonomy" id="1476959"/>
    <lineage>
        <taxon>Bacteria</taxon>
        <taxon>Pseudomonadati</taxon>
        <taxon>Pseudomonadota</taxon>
        <taxon>Gammaproteobacteria</taxon>
        <taxon>Oceanospirillales</taxon>
        <taxon>Oceanospirillaceae</taxon>
        <taxon>Marinobacterium</taxon>
    </lineage>
</organism>
<dbReference type="GO" id="GO:0019628">
    <property type="term" value="P:urate catabolic process"/>
    <property type="evidence" value="ECO:0007669"/>
    <property type="project" value="TreeGrafter"/>
</dbReference>
<dbReference type="Gene3D" id="1.10.3330.10">
    <property type="entry name" value="Oxo-4-hydroxy-4-carboxy-5-ureidoimidazoline decarboxylase"/>
    <property type="match status" value="1"/>
</dbReference>
<dbReference type="NCBIfam" id="NF010372">
    <property type="entry name" value="PRK13798.1"/>
    <property type="match status" value="1"/>
</dbReference>
<comment type="caution">
    <text evidence="8">The sequence shown here is derived from an EMBL/GenBank/DDBJ whole genome shotgun (WGS) entry which is preliminary data.</text>
</comment>
<dbReference type="RefSeq" id="WP_132289244.1">
    <property type="nucleotide sequence ID" value="NZ_SMFU01000007.1"/>
</dbReference>
<evidence type="ECO:0000313" key="8">
    <source>
        <dbReference type="EMBL" id="TCK09247.1"/>
    </source>
</evidence>
<evidence type="ECO:0000256" key="5">
    <source>
        <dbReference type="ARBA" id="ARBA00022793"/>
    </source>
</evidence>
<dbReference type="PANTHER" id="PTHR43466:SF1">
    <property type="entry name" value="2-OXO-4-HYDROXY-4-CARBOXY-5-UREIDOIMIDAZOLINE DECARBOXYLASE-RELATED"/>
    <property type="match status" value="1"/>
</dbReference>
<evidence type="ECO:0000256" key="6">
    <source>
        <dbReference type="ARBA" id="ARBA00023239"/>
    </source>
</evidence>
<gene>
    <name evidence="8" type="ORF">CLV83_1352</name>
</gene>
<accession>A0A4R1GL55</accession>
<keyword evidence="6" id="KW-0456">Lyase</keyword>